<reference evidence="2" key="1">
    <citation type="journal article" date="2022" name="bioRxiv">
        <title>Sequencing and chromosome-scale assembly of the giantPleurodeles waltlgenome.</title>
        <authorList>
            <person name="Brown T."/>
            <person name="Elewa A."/>
            <person name="Iarovenko S."/>
            <person name="Subramanian E."/>
            <person name="Araus A.J."/>
            <person name="Petzold A."/>
            <person name="Susuki M."/>
            <person name="Suzuki K.-i.T."/>
            <person name="Hayashi T."/>
            <person name="Toyoda A."/>
            <person name="Oliveira C."/>
            <person name="Osipova E."/>
            <person name="Leigh N.D."/>
            <person name="Simon A."/>
            <person name="Yun M.H."/>
        </authorList>
    </citation>
    <scope>NUCLEOTIDE SEQUENCE</scope>
    <source>
        <strain evidence="2">20211129_DDA</strain>
        <tissue evidence="2">Liver</tissue>
    </source>
</reference>
<keyword evidence="3" id="KW-1185">Reference proteome</keyword>
<feature type="region of interest" description="Disordered" evidence="1">
    <location>
        <begin position="1"/>
        <end position="32"/>
    </location>
</feature>
<gene>
    <name evidence="2" type="ORF">NDU88_000345</name>
</gene>
<dbReference type="Proteomes" id="UP001066276">
    <property type="component" value="Chromosome 2_1"/>
</dbReference>
<evidence type="ECO:0000313" key="3">
    <source>
        <dbReference type="Proteomes" id="UP001066276"/>
    </source>
</evidence>
<dbReference type="EMBL" id="JANPWB010000003">
    <property type="protein sequence ID" value="KAJ1196474.1"/>
    <property type="molecule type" value="Genomic_DNA"/>
</dbReference>
<protein>
    <submittedName>
        <fullName evidence="2">Uncharacterized protein</fullName>
    </submittedName>
</protein>
<name>A0AAV7V4U5_PLEWA</name>
<comment type="caution">
    <text evidence="2">The sequence shown here is derived from an EMBL/GenBank/DDBJ whole genome shotgun (WGS) entry which is preliminary data.</text>
</comment>
<dbReference type="AlphaFoldDB" id="A0AAV7V4U5"/>
<evidence type="ECO:0000256" key="1">
    <source>
        <dbReference type="SAM" id="MobiDB-lite"/>
    </source>
</evidence>
<feature type="compositionally biased region" description="Basic and acidic residues" evidence="1">
    <location>
        <begin position="23"/>
        <end position="32"/>
    </location>
</feature>
<sequence>MYGTRAFPFSVSASKQDGCQGNEKARAREEQRRTTTRGVRGFCFVFKRFCYRSLCLLAALGRVRARCKVAAFLAFTGCHSCAANFLPERVVQ</sequence>
<proteinExistence type="predicted"/>
<organism evidence="2 3">
    <name type="scientific">Pleurodeles waltl</name>
    <name type="common">Iberian ribbed newt</name>
    <dbReference type="NCBI Taxonomy" id="8319"/>
    <lineage>
        <taxon>Eukaryota</taxon>
        <taxon>Metazoa</taxon>
        <taxon>Chordata</taxon>
        <taxon>Craniata</taxon>
        <taxon>Vertebrata</taxon>
        <taxon>Euteleostomi</taxon>
        <taxon>Amphibia</taxon>
        <taxon>Batrachia</taxon>
        <taxon>Caudata</taxon>
        <taxon>Salamandroidea</taxon>
        <taxon>Salamandridae</taxon>
        <taxon>Pleurodelinae</taxon>
        <taxon>Pleurodeles</taxon>
    </lineage>
</organism>
<evidence type="ECO:0000313" key="2">
    <source>
        <dbReference type="EMBL" id="KAJ1196474.1"/>
    </source>
</evidence>
<accession>A0AAV7V4U5</accession>